<protein>
    <recommendedName>
        <fullName evidence="3">Oxidoreductase, short chain dehydrogenase/reductase family protein</fullName>
    </recommendedName>
</protein>
<dbReference type="RefSeq" id="WP_021686679.1">
    <property type="nucleotide sequence ID" value="NZ_KI260561.1"/>
</dbReference>
<evidence type="ECO:0008006" key="3">
    <source>
        <dbReference type="Google" id="ProtNLM"/>
    </source>
</evidence>
<keyword evidence="2" id="KW-1185">Reference proteome</keyword>
<gene>
    <name evidence="1" type="ORF">HMPREF9193_00278</name>
</gene>
<evidence type="ECO:0000313" key="2">
    <source>
        <dbReference type="Proteomes" id="UP000016649"/>
    </source>
</evidence>
<dbReference type="EMBL" id="AWVH01000005">
    <property type="protein sequence ID" value="ERJ94306.1"/>
    <property type="molecule type" value="Genomic_DNA"/>
</dbReference>
<proteinExistence type="predicted"/>
<organism evidence="1 2">
    <name type="scientific">Treponema lecithinolyticum ATCC 700332</name>
    <dbReference type="NCBI Taxonomy" id="1321815"/>
    <lineage>
        <taxon>Bacteria</taxon>
        <taxon>Pseudomonadati</taxon>
        <taxon>Spirochaetota</taxon>
        <taxon>Spirochaetia</taxon>
        <taxon>Spirochaetales</taxon>
        <taxon>Treponemataceae</taxon>
        <taxon>Treponema</taxon>
    </lineage>
</organism>
<accession>A0ABN0P1C8</accession>
<name>A0ABN0P1C8_TRELE</name>
<evidence type="ECO:0000313" key="1">
    <source>
        <dbReference type="EMBL" id="ERJ94306.1"/>
    </source>
</evidence>
<dbReference type="Proteomes" id="UP000016649">
    <property type="component" value="Unassembled WGS sequence"/>
</dbReference>
<comment type="caution">
    <text evidence="1">The sequence shown here is derived from an EMBL/GenBank/DDBJ whole genome shotgun (WGS) entry which is preliminary data.</text>
</comment>
<sequence length="237" mass="26219">MDKSVLIAGKDFPSSAAFVNAGVKAGYAAAVSVSQDEKLPGDTLCSFNWNRHSSISAHTFILEAVNTLKSLSHALLIFDAKEYEQRFSDFDTQTISEVTDEAVAGYMFLTKELIEFFSKREAGGTLCFLYQPSFAAKEIKSFAKNKDSVPTGRALVAAASAAFKAFAENTAALHGYERIKIMLAEYDESEEQNAQTQTAETLFAYLNAYNTSDKYKQSIRWIKLGTKAPAPWQLFKH</sequence>
<reference evidence="1 2" key="1">
    <citation type="submission" date="2013-08" db="EMBL/GenBank/DDBJ databases">
        <authorList>
            <person name="Weinstock G."/>
            <person name="Sodergren E."/>
            <person name="Wylie T."/>
            <person name="Fulton L."/>
            <person name="Fulton R."/>
            <person name="Fronick C."/>
            <person name="O'Laughlin M."/>
            <person name="Godfrey J."/>
            <person name="Miner T."/>
            <person name="Herter B."/>
            <person name="Appelbaum E."/>
            <person name="Cordes M."/>
            <person name="Lek S."/>
            <person name="Wollam A."/>
            <person name="Pepin K.H."/>
            <person name="Palsikar V.B."/>
            <person name="Mitreva M."/>
            <person name="Wilson R.K."/>
        </authorList>
    </citation>
    <scope>NUCLEOTIDE SEQUENCE [LARGE SCALE GENOMIC DNA]</scope>
    <source>
        <strain evidence="1 2">ATCC 700332</strain>
    </source>
</reference>